<dbReference type="EMBL" id="JACHNH010000001">
    <property type="protein sequence ID" value="MBB4764052.1"/>
    <property type="molecule type" value="Genomic_DNA"/>
</dbReference>
<feature type="chain" id="PRO_5030646535" evidence="1">
    <location>
        <begin position="27"/>
        <end position="135"/>
    </location>
</feature>
<name>A0A7W7I094_9ACTN</name>
<proteinExistence type="predicted"/>
<sequence length="135" mass="14520">MKQLFRNLTMTAAVLTALLTANPAAAAAAPHTESVTVTRSGGFAGHTEWYAVDSTDRDERAQEALSVTAELRFRVLRPAYLPANPCCDRYRYEVVARYSDGTVKTVVTMDAVPGTPDVLTEVIDLVTTSGALTQA</sequence>
<comment type="caution">
    <text evidence="2">The sequence shown here is derived from an EMBL/GenBank/DDBJ whole genome shotgun (WGS) entry which is preliminary data.</text>
</comment>
<feature type="signal peptide" evidence="1">
    <location>
        <begin position="1"/>
        <end position="26"/>
    </location>
</feature>
<evidence type="ECO:0000313" key="3">
    <source>
        <dbReference type="Proteomes" id="UP000578112"/>
    </source>
</evidence>
<gene>
    <name evidence="2" type="ORF">BJ971_004608</name>
</gene>
<dbReference type="AlphaFoldDB" id="A0A7W7I094"/>
<protein>
    <submittedName>
        <fullName evidence="2">Uncharacterized protein</fullName>
    </submittedName>
</protein>
<keyword evidence="3" id="KW-1185">Reference proteome</keyword>
<evidence type="ECO:0000313" key="2">
    <source>
        <dbReference type="EMBL" id="MBB4764052.1"/>
    </source>
</evidence>
<dbReference type="Proteomes" id="UP000578112">
    <property type="component" value="Unassembled WGS sequence"/>
</dbReference>
<accession>A0A7W7I094</accession>
<reference evidence="2 3" key="1">
    <citation type="submission" date="2020-08" db="EMBL/GenBank/DDBJ databases">
        <title>Sequencing the genomes of 1000 actinobacteria strains.</title>
        <authorList>
            <person name="Klenk H.-P."/>
        </authorList>
    </citation>
    <scope>NUCLEOTIDE SEQUENCE [LARGE SCALE GENOMIC DNA]</scope>
    <source>
        <strain evidence="2 3">DSM 43149</strain>
    </source>
</reference>
<keyword evidence="1" id="KW-0732">Signal</keyword>
<organism evidence="2 3">
    <name type="scientific">Actinoplanes digitatis</name>
    <dbReference type="NCBI Taxonomy" id="1868"/>
    <lineage>
        <taxon>Bacteria</taxon>
        <taxon>Bacillati</taxon>
        <taxon>Actinomycetota</taxon>
        <taxon>Actinomycetes</taxon>
        <taxon>Micromonosporales</taxon>
        <taxon>Micromonosporaceae</taxon>
        <taxon>Actinoplanes</taxon>
    </lineage>
</organism>
<dbReference type="RefSeq" id="WP_184995285.1">
    <property type="nucleotide sequence ID" value="NZ_BOMK01000024.1"/>
</dbReference>
<evidence type="ECO:0000256" key="1">
    <source>
        <dbReference type="SAM" id="SignalP"/>
    </source>
</evidence>